<dbReference type="EMBL" id="VLPL01000001">
    <property type="protein sequence ID" value="TSJ47831.1"/>
    <property type="molecule type" value="Genomic_DNA"/>
</dbReference>
<evidence type="ECO:0000313" key="2">
    <source>
        <dbReference type="EMBL" id="TSJ47831.1"/>
    </source>
</evidence>
<keyword evidence="3" id="KW-1185">Reference proteome</keyword>
<organism evidence="2 3">
    <name type="scientific">Fluviicola chungangensis</name>
    <dbReference type="NCBI Taxonomy" id="2597671"/>
    <lineage>
        <taxon>Bacteria</taxon>
        <taxon>Pseudomonadati</taxon>
        <taxon>Bacteroidota</taxon>
        <taxon>Flavobacteriia</taxon>
        <taxon>Flavobacteriales</taxon>
        <taxon>Crocinitomicaceae</taxon>
        <taxon>Fluviicola</taxon>
    </lineage>
</organism>
<evidence type="ECO:0000313" key="3">
    <source>
        <dbReference type="Proteomes" id="UP000316008"/>
    </source>
</evidence>
<dbReference type="RefSeq" id="WP_144331366.1">
    <property type="nucleotide sequence ID" value="NZ_VLPL01000001.1"/>
</dbReference>
<evidence type="ECO:0000256" key="1">
    <source>
        <dbReference type="SAM" id="MobiDB-lite"/>
    </source>
</evidence>
<dbReference type="OrthoDB" id="788168at2"/>
<feature type="region of interest" description="Disordered" evidence="1">
    <location>
        <begin position="287"/>
        <end position="373"/>
    </location>
</feature>
<reference evidence="2 3" key="1">
    <citation type="submission" date="2019-07" db="EMBL/GenBank/DDBJ databases">
        <authorList>
            <person name="Huq M.A."/>
        </authorList>
    </citation>
    <scope>NUCLEOTIDE SEQUENCE [LARGE SCALE GENOMIC DNA]</scope>
    <source>
        <strain evidence="2 3">MAH-3</strain>
    </source>
</reference>
<name>A0A556N6U2_9FLAO</name>
<sequence>MKVSFGLILIFLGSLQAWGQFDAYSRESELAVLLDSIRAAKNNAGKENWNTQFKKLIEQTIHEPTVFDITFTRLRTLGVIDSPDKLVRIVNWNVEQDDGTQKYFAYVIHRNSLKDTKHKVIELIDKSFLLTAKPEETLEADMWYGALYYQIIPVEKANKTYYTVLGWDGGTRMSNTKLIDVICFSGNSLKLGYPLFKSGNTTQKRLFFEHSERSVMSLRYEPEYKRIIFDHLMPETPTMVGFYEFYVPDMSYDAFILDNNRWVLKEDVIGINKKDVVVSVASINDKSGEVTTTSTPGKWIDPTGEGKGSSNDVHVAVLPDSDALNTTEDSKKPVKKDKRTMTALEKYEAKKKHKKDDEPPTTLNPGKKRRPKK</sequence>
<comment type="caution">
    <text evidence="2">The sequence shown here is derived from an EMBL/GenBank/DDBJ whole genome shotgun (WGS) entry which is preliminary data.</text>
</comment>
<protein>
    <submittedName>
        <fullName evidence="2">Uncharacterized protein</fullName>
    </submittedName>
</protein>
<gene>
    <name evidence="2" type="ORF">FO442_01510</name>
</gene>
<feature type="compositionally biased region" description="Polar residues" evidence="1">
    <location>
        <begin position="287"/>
        <end position="296"/>
    </location>
</feature>
<dbReference type="Proteomes" id="UP000316008">
    <property type="component" value="Unassembled WGS sequence"/>
</dbReference>
<dbReference type="AlphaFoldDB" id="A0A556N6U2"/>
<proteinExistence type="predicted"/>
<accession>A0A556N6U2</accession>